<feature type="transmembrane region" description="Helical" evidence="8">
    <location>
        <begin position="111"/>
        <end position="133"/>
    </location>
</feature>
<dbReference type="PROSITE" id="PS50850">
    <property type="entry name" value="MFS"/>
    <property type="match status" value="1"/>
</dbReference>
<dbReference type="PANTHER" id="PTHR42718">
    <property type="entry name" value="MAJOR FACILITATOR SUPERFAMILY MULTIDRUG TRANSPORTER MFSC"/>
    <property type="match status" value="1"/>
</dbReference>
<evidence type="ECO:0000256" key="6">
    <source>
        <dbReference type="ARBA" id="ARBA00022989"/>
    </source>
</evidence>
<feature type="domain" description="Major facilitator superfamily (MFS) profile" evidence="9">
    <location>
        <begin position="20"/>
        <end position="467"/>
    </location>
</feature>
<feature type="transmembrane region" description="Helical" evidence="8">
    <location>
        <begin position="145"/>
        <end position="166"/>
    </location>
</feature>
<dbReference type="InterPro" id="IPR036259">
    <property type="entry name" value="MFS_trans_sf"/>
</dbReference>
<keyword evidence="7 8" id="KW-0472">Membrane</keyword>
<protein>
    <submittedName>
        <fullName evidence="10">DHA2 family efflux MFS transporter permease subunit</fullName>
    </submittedName>
</protein>
<dbReference type="InterPro" id="IPR020846">
    <property type="entry name" value="MFS_dom"/>
</dbReference>
<evidence type="ECO:0000256" key="2">
    <source>
        <dbReference type="ARBA" id="ARBA00008537"/>
    </source>
</evidence>
<evidence type="ECO:0000259" key="9">
    <source>
        <dbReference type="PROSITE" id="PS50850"/>
    </source>
</evidence>
<evidence type="ECO:0000256" key="7">
    <source>
        <dbReference type="ARBA" id="ARBA00023136"/>
    </source>
</evidence>
<feature type="transmembrane region" description="Helical" evidence="8">
    <location>
        <begin position="87"/>
        <end position="105"/>
    </location>
</feature>
<accession>A0ABT6CNV3</accession>
<reference evidence="10 11" key="1">
    <citation type="submission" date="2023-03" db="EMBL/GenBank/DDBJ databases">
        <title>Novosphingobium cyanobacteriorum sp. nov., isolated from a eutrophic reservoir during the Microcystis bloom period.</title>
        <authorList>
            <person name="Kang M."/>
            <person name="Le V."/>
            <person name="Ko S.-R."/>
            <person name="Lee S.-A."/>
            <person name="Ahn C.-Y."/>
        </authorList>
    </citation>
    <scope>NUCLEOTIDE SEQUENCE [LARGE SCALE GENOMIC DNA]</scope>
    <source>
        <strain evidence="10 11">HBC54</strain>
    </source>
</reference>
<evidence type="ECO:0000256" key="5">
    <source>
        <dbReference type="ARBA" id="ARBA00022692"/>
    </source>
</evidence>
<feature type="transmembrane region" description="Helical" evidence="8">
    <location>
        <begin position="412"/>
        <end position="430"/>
    </location>
</feature>
<dbReference type="Proteomes" id="UP001222770">
    <property type="component" value="Unassembled WGS sequence"/>
</dbReference>
<dbReference type="EMBL" id="JAROCY010000032">
    <property type="protein sequence ID" value="MDF8335585.1"/>
    <property type="molecule type" value="Genomic_DNA"/>
</dbReference>
<dbReference type="PRINTS" id="PR01036">
    <property type="entry name" value="TCRTETB"/>
</dbReference>
<keyword evidence="3" id="KW-0813">Transport</keyword>
<keyword evidence="5 8" id="KW-0812">Transmembrane</keyword>
<organism evidence="10 11">
    <name type="scientific">Novosphingobium cyanobacteriorum</name>
    <dbReference type="NCBI Taxonomy" id="3024215"/>
    <lineage>
        <taxon>Bacteria</taxon>
        <taxon>Pseudomonadati</taxon>
        <taxon>Pseudomonadota</taxon>
        <taxon>Alphaproteobacteria</taxon>
        <taxon>Sphingomonadales</taxon>
        <taxon>Sphingomonadaceae</taxon>
        <taxon>Novosphingobium</taxon>
    </lineage>
</organism>
<dbReference type="Gene3D" id="1.20.1720.10">
    <property type="entry name" value="Multidrug resistance protein D"/>
    <property type="match status" value="1"/>
</dbReference>
<keyword evidence="4" id="KW-1003">Cell membrane</keyword>
<evidence type="ECO:0000256" key="1">
    <source>
        <dbReference type="ARBA" id="ARBA00004651"/>
    </source>
</evidence>
<feature type="transmembrane region" description="Helical" evidence="8">
    <location>
        <begin position="450"/>
        <end position="466"/>
    </location>
</feature>
<feature type="transmembrane region" description="Helical" evidence="8">
    <location>
        <begin position="338"/>
        <end position="356"/>
    </location>
</feature>
<dbReference type="NCBIfam" id="TIGR00711">
    <property type="entry name" value="efflux_EmrB"/>
    <property type="match status" value="1"/>
</dbReference>
<feature type="transmembrane region" description="Helical" evidence="8">
    <location>
        <begin position="277"/>
        <end position="300"/>
    </location>
</feature>
<dbReference type="Gene3D" id="1.20.1250.20">
    <property type="entry name" value="MFS general substrate transporter like domains"/>
    <property type="match status" value="1"/>
</dbReference>
<name>A0ABT6CNV3_9SPHN</name>
<feature type="transmembrane region" description="Helical" evidence="8">
    <location>
        <begin position="172"/>
        <end position="190"/>
    </location>
</feature>
<dbReference type="InterPro" id="IPR004638">
    <property type="entry name" value="EmrB-like"/>
</dbReference>
<dbReference type="PANTHER" id="PTHR42718:SF9">
    <property type="entry name" value="MAJOR FACILITATOR SUPERFAMILY MULTIDRUG TRANSPORTER MFSC"/>
    <property type="match status" value="1"/>
</dbReference>
<proteinExistence type="inferred from homology"/>
<feature type="transmembrane region" description="Helical" evidence="8">
    <location>
        <begin position="20"/>
        <end position="38"/>
    </location>
</feature>
<evidence type="ECO:0000256" key="3">
    <source>
        <dbReference type="ARBA" id="ARBA00022448"/>
    </source>
</evidence>
<feature type="transmembrane region" description="Helical" evidence="8">
    <location>
        <begin position="210"/>
        <end position="229"/>
    </location>
</feature>
<comment type="subcellular location">
    <subcellularLocation>
        <location evidence="1">Cell membrane</location>
        <topology evidence="1">Multi-pass membrane protein</topology>
    </subcellularLocation>
</comment>
<sequence length="478" mass="50223">MLSGESSGARATNEVARRAVALTIMLGTTSVVLATTILNVVLPDIMREFAVDQGRVQWLATGFLSAMAATMLTAAWWVRAYGLRRTYCVALAIFVVVSLIGGYATSIDALILSRIAQGAVAGVIQPLAMIALFEAYPVEERGSAMAAYGLGVVLSPALGPALGGLLGQAFGWRAVFFVTLPLCLAALALAPAKLARFAPAAGRRPAFDGWGFLLLCSFLLFVLGGLAHAQRAGLTPAGVAFAAAGSFVCGAAFIAWEARHRNPMFDPRVFRNPAFAAASAVGFAYGMGLYGSTFLMPLFVQTISGFSVLEAGMLLLPGGLVLALCIPLAGRLTDRHSPHYIVCAGLACFALSFFLFGNSSADTGFWMLAAWIALGRLGLAMMIPALNAGAVQGLPLTQIAQGAGALNFARQLGGAFGTSLLSLLLQWRLAAHQQEAMTALEAATRAFDESFIAVGLVFLFALWPGWRIRRTAFPHGPQ</sequence>
<feature type="transmembrane region" description="Helical" evidence="8">
    <location>
        <begin position="58"/>
        <end position="78"/>
    </location>
</feature>
<evidence type="ECO:0000256" key="4">
    <source>
        <dbReference type="ARBA" id="ARBA00022475"/>
    </source>
</evidence>
<evidence type="ECO:0000313" key="11">
    <source>
        <dbReference type="Proteomes" id="UP001222770"/>
    </source>
</evidence>
<comment type="similarity">
    <text evidence="2">Belongs to the major facilitator superfamily. EmrB family.</text>
</comment>
<feature type="transmembrane region" description="Helical" evidence="8">
    <location>
        <begin position="368"/>
        <end position="391"/>
    </location>
</feature>
<dbReference type="SUPFAM" id="SSF103473">
    <property type="entry name" value="MFS general substrate transporter"/>
    <property type="match status" value="1"/>
</dbReference>
<evidence type="ECO:0000256" key="8">
    <source>
        <dbReference type="SAM" id="Phobius"/>
    </source>
</evidence>
<keyword evidence="11" id="KW-1185">Reference proteome</keyword>
<feature type="transmembrane region" description="Helical" evidence="8">
    <location>
        <begin position="235"/>
        <end position="256"/>
    </location>
</feature>
<dbReference type="InterPro" id="IPR011701">
    <property type="entry name" value="MFS"/>
</dbReference>
<evidence type="ECO:0000313" key="10">
    <source>
        <dbReference type="EMBL" id="MDF8335585.1"/>
    </source>
</evidence>
<feature type="transmembrane region" description="Helical" evidence="8">
    <location>
        <begin position="306"/>
        <end position="326"/>
    </location>
</feature>
<comment type="caution">
    <text evidence="10">The sequence shown here is derived from an EMBL/GenBank/DDBJ whole genome shotgun (WGS) entry which is preliminary data.</text>
</comment>
<dbReference type="Pfam" id="PF07690">
    <property type="entry name" value="MFS_1"/>
    <property type="match status" value="1"/>
</dbReference>
<gene>
    <name evidence="10" type="ORF">POM99_20450</name>
</gene>
<keyword evidence="6 8" id="KW-1133">Transmembrane helix</keyword>